<proteinExistence type="predicted"/>
<sequence>MGVVYSLRIPLKLDTNKDRN</sequence>
<organism evidence="2">
    <name type="scientific">uncultured Desulfobacterium sp</name>
    <dbReference type="NCBI Taxonomy" id="201089"/>
    <lineage>
        <taxon>Bacteria</taxon>
        <taxon>Pseudomonadati</taxon>
        <taxon>Thermodesulfobacteriota</taxon>
        <taxon>Desulfobacteria</taxon>
        <taxon>Desulfobacterales</taxon>
        <taxon>Desulfobacteriaceae</taxon>
        <taxon>Desulfobacterium</taxon>
        <taxon>environmental samples</taxon>
    </lineage>
</organism>
<protein>
    <submittedName>
        <fullName evidence="2">Uncharacterized protein</fullName>
    </submittedName>
</protein>
<gene>
    <name evidence="1" type="ORF">PITCH_A1770008</name>
    <name evidence="2" type="ORF">PITCH_A1770013</name>
</gene>
<evidence type="ECO:0000313" key="1">
    <source>
        <dbReference type="EMBL" id="SPD73271.1"/>
    </source>
</evidence>
<accession>A0A445MUW7</accession>
<dbReference type="EMBL" id="OJIN01000087">
    <property type="protein sequence ID" value="SPD73271.1"/>
    <property type="molecule type" value="Genomic_DNA"/>
</dbReference>
<dbReference type="AlphaFoldDB" id="A0A445MUW7"/>
<dbReference type="EMBL" id="OJIN01000087">
    <property type="protein sequence ID" value="SPD73276.1"/>
    <property type="molecule type" value="Genomic_DNA"/>
</dbReference>
<name>A0A445MUW7_9BACT</name>
<evidence type="ECO:0000313" key="2">
    <source>
        <dbReference type="EMBL" id="SPD73276.1"/>
    </source>
</evidence>
<reference evidence="2" key="1">
    <citation type="submission" date="2018-01" db="EMBL/GenBank/DDBJ databases">
        <authorList>
            <person name="Regsiter A."/>
            <person name="William W."/>
        </authorList>
    </citation>
    <scope>NUCLEOTIDE SEQUENCE</scope>
    <source>
        <strain evidence="2">TRIP AH-1</strain>
    </source>
</reference>